<evidence type="ECO:0000313" key="2">
    <source>
        <dbReference type="Proteomes" id="UP000250369"/>
    </source>
</evidence>
<dbReference type="InterPro" id="IPR027417">
    <property type="entry name" value="P-loop_NTPase"/>
</dbReference>
<dbReference type="OrthoDB" id="2356842at2"/>
<dbReference type="RefSeq" id="WP_113035764.1">
    <property type="nucleotide sequence ID" value="NZ_QMFB01000034.1"/>
</dbReference>
<proteinExistence type="predicted"/>
<sequence>MKRVLIMTVGKTHSGKTTFAKALERQLHNSIAIDQDNHAEFINTYYKPLLPKQGPNTIKYAITQTIVDYAVNQTDFHLILCNSNRSRKGRSDLLAHFSRKGFTSILVHFDMPDHVLQARIAKSRRSTNVFRSAASFEEVLMRQQAESHKDDVTAPTEGEADYFFEVKREDEVQPVIERIVSMANHLRVE</sequence>
<evidence type="ECO:0000313" key="1">
    <source>
        <dbReference type="EMBL" id="RAV12216.1"/>
    </source>
</evidence>
<name>A0A329LYS9_9BACL</name>
<gene>
    <name evidence="1" type="ORF">DQG23_35325</name>
</gene>
<dbReference type="SUPFAM" id="SSF52540">
    <property type="entry name" value="P-loop containing nucleoside triphosphate hydrolases"/>
    <property type="match status" value="1"/>
</dbReference>
<reference evidence="1 2" key="1">
    <citation type="journal article" date="2009" name="Int. J. Syst. Evol. Microbiol.">
        <title>Paenibacillus contaminans sp. nov., isolated from a contaminated laboratory plate.</title>
        <authorList>
            <person name="Chou J.H."/>
            <person name="Lee J.H."/>
            <person name="Lin M.C."/>
            <person name="Chang P.S."/>
            <person name="Arun A.B."/>
            <person name="Young C.C."/>
            <person name="Chen W.M."/>
        </authorList>
    </citation>
    <scope>NUCLEOTIDE SEQUENCE [LARGE SCALE GENOMIC DNA]</scope>
    <source>
        <strain evidence="1 2">CKOBP-6</strain>
    </source>
</reference>
<dbReference type="GO" id="GO:0005524">
    <property type="term" value="F:ATP binding"/>
    <property type="evidence" value="ECO:0007669"/>
    <property type="project" value="UniProtKB-KW"/>
</dbReference>
<keyword evidence="1" id="KW-0067">ATP-binding</keyword>
<dbReference type="EMBL" id="QMFB01000034">
    <property type="protein sequence ID" value="RAV12216.1"/>
    <property type="molecule type" value="Genomic_DNA"/>
</dbReference>
<dbReference type="AlphaFoldDB" id="A0A329LYS9"/>
<dbReference type="Proteomes" id="UP000250369">
    <property type="component" value="Unassembled WGS sequence"/>
</dbReference>
<dbReference type="Gene3D" id="3.40.50.300">
    <property type="entry name" value="P-loop containing nucleotide triphosphate hydrolases"/>
    <property type="match status" value="1"/>
</dbReference>
<keyword evidence="2" id="KW-1185">Reference proteome</keyword>
<dbReference type="Pfam" id="PF13671">
    <property type="entry name" value="AAA_33"/>
    <property type="match status" value="1"/>
</dbReference>
<keyword evidence="1" id="KW-0547">Nucleotide-binding</keyword>
<accession>A0A329LYS9</accession>
<protein>
    <submittedName>
        <fullName evidence="1">ATP-binding protein</fullName>
    </submittedName>
</protein>
<comment type="caution">
    <text evidence="1">The sequence shown here is derived from an EMBL/GenBank/DDBJ whole genome shotgun (WGS) entry which is preliminary data.</text>
</comment>
<organism evidence="1 2">
    <name type="scientific">Paenibacillus contaminans</name>
    <dbReference type="NCBI Taxonomy" id="450362"/>
    <lineage>
        <taxon>Bacteria</taxon>
        <taxon>Bacillati</taxon>
        <taxon>Bacillota</taxon>
        <taxon>Bacilli</taxon>
        <taxon>Bacillales</taxon>
        <taxon>Paenibacillaceae</taxon>
        <taxon>Paenibacillus</taxon>
    </lineage>
</organism>